<evidence type="ECO:0000313" key="1">
    <source>
        <dbReference type="EMBL" id="KAG5375245.1"/>
    </source>
</evidence>
<comment type="caution">
    <text evidence="1">The sequence shown here is derived from an EMBL/GenBank/DDBJ whole genome shotgun (WGS) entry which is preliminary data.</text>
</comment>
<reference evidence="1 2" key="1">
    <citation type="submission" date="2021-03" db="EMBL/GenBank/DDBJ databases">
        <authorList>
            <person name="King G.J."/>
            <person name="Bancroft I."/>
            <person name="Baten A."/>
            <person name="Bloomfield J."/>
            <person name="Borpatragohain P."/>
            <person name="He Z."/>
            <person name="Irish N."/>
            <person name="Irwin J."/>
            <person name="Liu K."/>
            <person name="Mauleon R.P."/>
            <person name="Moore J."/>
            <person name="Morris R."/>
            <person name="Ostergaard L."/>
            <person name="Wang B."/>
            <person name="Wells R."/>
        </authorList>
    </citation>
    <scope>NUCLEOTIDE SEQUENCE [LARGE SCALE GENOMIC DNA]</scope>
    <source>
        <strain evidence="1">R-o-18</strain>
        <tissue evidence="1">Leaf</tissue>
    </source>
</reference>
<evidence type="ECO:0000313" key="2">
    <source>
        <dbReference type="Proteomes" id="UP000823674"/>
    </source>
</evidence>
<proteinExistence type="predicted"/>
<organism evidence="1 2">
    <name type="scientific">Brassica rapa subsp. trilocularis</name>
    <dbReference type="NCBI Taxonomy" id="1813537"/>
    <lineage>
        <taxon>Eukaryota</taxon>
        <taxon>Viridiplantae</taxon>
        <taxon>Streptophyta</taxon>
        <taxon>Embryophyta</taxon>
        <taxon>Tracheophyta</taxon>
        <taxon>Spermatophyta</taxon>
        <taxon>Magnoliopsida</taxon>
        <taxon>eudicotyledons</taxon>
        <taxon>Gunneridae</taxon>
        <taxon>Pentapetalae</taxon>
        <taxon>rosids</taxon>
        <taxon>malvids</taxon>
        <taxon>Brassicales</taxon>
        <taxon>Brassicaceae</taxon>
        <taxon>Brassiceae</taxon>
        <taxon>Brassica</taxon>
    </lineage>
</organism>
<name>A0ABQ7KP26_BRACM</name>
<dbReference type="Proteomes" id="UP000823674">
    <property type="component" value="Chromosome A10"/>
</dbReference>
<keyword evidence="2" id="KW-1185">Reference proteome</keyword>
<sequence length="76" mass="8832">MLHPQRYTLVQGLVDSIHELLLYLDGWQCVHVMESRNQPALEIAQSVIKENRVSSYIARGGPRWLQERLSAKAKFR</sequence>
<gene>
    <name evidence="1" type="primary">A10p013900.1_BraROA</name>
    <name evidence="1" type="ORF">IGI04_039841</name>
</gene>
<evidence type="ECO:0008006" key="3">
    <source>
        <dbReference type="Google" id="ProtNLM"/>
    </source>
</evidence>
<accession>A0ABQ7KP26</accession>
<dbReference type="EMBL" id="JADBGQ010000010">
    <property type="protein sequence ID" value="KAG5375245.1"/>
    <property type="molecule type" value="Genomic_DNA"/>
</dbReference>
<protein>
    <recommendedName>
        <fullName evidence="3">RNase H type-1 domain-containing protein</fullName>
    </recommendedName>
</protein>